<feature type="domain" description="Helicase ATP-binding" evidence="18">
    <location>
        <begin position="1262"/>
        <end position="1446"/>
    </location>
</feature>
<dbReference type="InterPro" id="IPR038718">
    <property type="entry name" value="SNF2-like_sf"/>
</dbReference>
<dbReference type="InterPro" id="IPR014001">
    <property type="entry name" value="Helicase_ATP-bd"/>
</dbReference>
<evidence type="ECO:0000256" key="15">
    <source>
        <dbReference type="ARBA" id="ARBA00082628"/>
    </source>
</evidence>
<evidence type="ECO:0000256" key="5">
    <source>
        <dbReference type="ARBA" id="ARBA00022741"/>
    </source>
</evidence>
<dbReference type="GO" id="GO:0005737">
    <property type="term" value="C:cytoplasm"/>
    <property type="evidence" value="ECO:0007669"/>
    <property type="project" value="UniProtKB-ARBA"/>
</dbReference>
<keyword evidence="21" id="KW-1185">Reference proteome</keyword>
<dbReference type="Gene3D" id="3.40.50.10810">
    <property type="entry name" value="Tandem AAA-ATPase domain"/>
    <property type="match status" value="1"/>
</dbReference>
<organism evidence="20 21">
    <name type="scientific">Acyrthosiphon pisum</name>
    <name type="common">Pea aphid</name>
    <dbReference type="NCBI Taxonomy" id="7029"/>
    <lineage>
        <taxon>Eukaryota</taxon>
        <taxon>Metazoa</taxon>
        <taxon>Ecdysozoa</taxon>
        <taxon>Arthropoda</taxon>
        <taxon>Hexapoda</taxon>
        <taxon>Insecta</taxon>
        <taxon>Pterygota</taxon>
        <taxon>Neoptera</taxon>
        <taxon>Paraneoptera</taxon>
        <taxon>Hemiptera</taxon>
        <taxon>Sternorrhyncha</taxon>
        <taxon>Aphidomorpha</taxon>
        <taxon>Aphidoidea</taxon>
        <taxon>Aphididae</taxon>
        <taxon>Macrosiphini</taxon>
        <taxon>Acyrthosiphon</taxon>
    </lineage>
</organism>
<comment type="similarity">
    <text evidence="2">Belongs to the SNF2/RAD54 helicase family.</text>
</comment>
<keyword evidence="10" id="KW-0238">DNA-binding</keyword>
<evidence type="ECO:0000256" key="1">
    <source>
        <dbReference type="ARBA" id="ARBA00004123"/>
    </source>
</evidence>
<evidence type="ECO:0000256" key="11">
    <source>
        <dbReference type="ARBA" id="ARBA00023163"/>
    </source>
</evidence>
<evidence type="ECO:0000256" key="16">
    <source>
        <dbReference type="SAM" id="Coils"/>
    </source>
</evidence>
<evidence type="ECO:0000256" key="13">
    <source>
        <dbReference type="ARBA" id="ARBA00070113"/>
    </source>
</evidence>
<keyword evidence="12" id="KW-0539">Nucleus</keyword>
<dbReference type="CDD" id="cd18793">
    <property type="entry name" value="SF2_C_SNF"/>
    <property type="match status" value="1"/>
</dbReference>
<evidence type="ECO:0000256" key="8">
    <source>
        <dbReference type="ARBA" id="ARBA00022840"/>
    </source>
</evidence>
<accession>A0A8R2D439</accession>
<dbReference type="GO" id="GO:0006353">
    <property type="term" value="P:DNA-templated transcription termination"/>
    <property type="evidence" value="ECO:0007669"/>
    <property type="project" value="UniProtKB-KW"/>
</dbReference>
<proteinExistence type="inferred from homology"/>
<dbReference type="Pfam" id="PF00271">
    <property type="entry name" value="Helicase_C"/>
    <property type="match status" value="1"/>
</dbReference>
<dbReference type="PANTHER" id="PTHR45626:SF50">
    <property type="entry name" value="TRANSCRIPTION TERMINATION FACTOR 2"/>
    <property type="match status" value="1"/>
</dbReference>
<dbReference type="PROSITE" id="PS51192">
    <property type="entry name" value="HELICASE_ATP_BIND_1"/>
    <property type="match status" value="1"/>
</dbReference>
<feature type="region of interest" description="Disordered" evidence="17">
    <location>
        <begin position="502"/>
        <end position="521"/>
    </location>
</feature>
<dbReference type="GO" id="GO:0003677">
    <property type="term" value="F:DNA binding"/>
    <property type="evidence" value="ECO:0007669"/>
    <property type="project" value="UniProtKB-KW"/>
</dbReference>
<dbReference type="EnsemblMetazoa" id="XM_016803186.2">
    <property type="protein sequence ID" value="XP_016658675.1"/>
    <property type="gene ID" value="LOC100159378"/>
</dbReference>
<dbReference type="GO" id="GO:0005634">
    <property type="term" value="C:nucleus"/>
    <property type="evidence" value="ECO:0007669"/>
    <property type="project" value="UniProtKB-SubCell"/>
</dbReference>
<evidence type="ECO:0000256" key="9">
    <source>
        <dbReference type="ARBA" id="ARBA00023015"/>
    </source>
</evidence>
<keyword evidence="7" id="KW-0347">Helicase</keyword>
<dbReference type="GO" id="GO:0005524">
    <property type="term" value="F:ATP binding"/>
    <property type="evidence" value="ECO:0007669"/>
    <property type="project" value="UniProtKB-KW"/>
</dbReference>
<sequence length="1855" mass="211390">MADRKRERSISESEYEYNDQTACETSTNKRSLYKSNALCKRTSEQSLSDVIQKLTQQIEHIEKNFAKCQNVTKNTKVNDISCDDELIYQPPNKIIKYDNDIISANFCNSDENSIGSTNKIDPTNHVNKKIKLDKNLIFQKDVDDLERDSKSLTNEEVETLLELSHKIDDKIIYEDNTCIKTHNVQTIENSDSVKFLDQADNFNTTMEHVFNESMLNNNNISFSTEDQSIAQSNDFFENSINKSAEFMNIGDIILMSETCENNNESIDQDGLLDLTKCENDENILDLDKCRNVTNESINCTTPFENVNSEIQTDSDQKTQYSGDSIHETDIGRMIVQERKSCQSTMHEDDQETVCETLNNQEENIFEPSNAEDDSYDVNILEAVHPKIIDCENNFNQKDLLDINEYVNEEIMSENENVTCKSKLEQNNKGSLKILTIEDEEMLTKLVNNEDEELGIGTDCTDKTTGSQTCEDYINENIPKKRKNQDDLLVVTTQVSHENVGMVNEEKSTSQSNESSEISKERSAEFVNVGDIILMPETCENNNESIDQDDLLDSTKCENDENILDLDKCRNVTNESINCTRPFENVNSEIQTDSDQKTQYLGDSIHETDIGRMIVQERKSCQSTMHEDDQETVCETLNNQEGNIFEPSNAEDDSYDVNILEAVHPKIIDCENNFNQKDLLDINEYVNEEIMSENENVTCKSKLEQNNKGSLKILTIEDEEMLTKLVNNEDEELGIGTDCTDKTTGSQTCEDYINENIPKNQDDLLVVTTHLSDENVSMVNEGKSFSRLDQTDKPTKSMNHGVDLTIFNNKEIDKNLTERSVSFNSSDARQILDSSNDDSEHFDDSLLFKPSDRDLVRYGIECEAYEKSISQSLNNLENYVSNKEVIPQCNTPTSLNNLVSSSYVKDYEDNVVDFYDCELSSIENSDVEDNLLLSFVKDTSMDDCILEKNQNKLKNATNSTSNELTCDTNFKIPNLGSPSESCNNLTNVVSLVHSPSHDHQNNEIISTSISKTEMQMNPDADDKLESVNSITSCNVISSLNDSDNINNIQSNNLCIDQGNFNENQNLEDTIKSQSQNNKNESISGSNTHQNIKKSQKSYEDNESETESSMKITGNCTIPKSNIEEIHKTNIVQSSSSVIDQSEIDKKKYLDEIIKNEQLFNKFDEKLDVNESAISPFISQSLAKPSILKGALAKKAAAHININDMGDKALSTYLTQQAMTLDVLEVLHKSLDTCPSSDILMEDPKGLVVPLMPHQKHAIAWLIWRECQEPHGGILADDMGLGKTLSMISLILKSKEKKQDSLLPVVSIDNGRNDVINGGTLVVCPASLINQWETEVKTKLEPGLLKVVQYYGMNRDFSALELAKNDLVITSYNIVMWDQKKKQNTSPLYRIKWDRIILDEGHNIRNHKTQTSVAVCNIKSLNRWAITGTPIHNKEADFFTLLKFVRCKPFDDWAVWKRWVSNNDDAGKHRLSLLVKTLMLRRTKSELTQFTTFNLPKKEINTIEIELSKEERRAYEKLLQFSSNLFATYLYDRVAKEKVFDPNIEVQCKVQYFQEQNQDKDDVFKDHPELIKLFRQFKEINEIQTYHILVLLLRLRQICCHPILIKGPITEESIKKEDNIESIPEDDTDVFNNDSYNENTDIDSFPNNIDLSELMSCLTLEDEPVKKKPVIESNIFQKSWISTKIKTICDLVNQKVLIEGNKEKAIIVSQWPSFLYLIRKHLETTGNAKMEMFSGAIPIPKRNKIIREFNQPNSGPQILLLSLKAGGVGLNLMAANHMFLVDIHWNPQLEAQACDRVYRVGQTKPVYVYKFICSNTIETRIMNIQTHKLQMADNLFKGTSITSKITIDDLKQIFQFH</sequence>
<keyword evidence="9" id="KW-0805">Transcription regulation</keyword>
<dbReference type="Proteomes" id="UP000007819">
    <property type="component" value="Chromosome A1"/>
</dbReference>
<evidence type="ECO:0000313" key="21">
    <source>
        <dbReference type="Proteomes" id="UP000007819"/>
    </source>
</evidence>
<keyword evidence="5" id="KW-0547">Nucleotide-binding</keyword>
<evidence type="ECO:0000256" key="2">
    <source>
        <dbReference type="ARBA" id="ARBA00007025"/>
    </source>
</evidence>
<dbReference type="Gene3D" id="3.40.50.300">
    <property type="entry name" value="P-loop containing nucleotide triphosphate hydrolases"/>
    <property type="match status" value="1"/>
</dbReference>
<evidence type="ECO:0000256" key="12">
    <source>
        <dbReference type="ARBA" id="ARBA00023242"/>
    </source>
</evidence>
<evidence type="ECO:0000313" key="20">
    <source>
        <dbReference type="EnsemblMetazoa" id="XP_016658675.1"/>
    </source>
</evidence>
<dbReference type="GO" id="GO:0006281">
    <property type="term" value="P:DNA repair"/>
    <property type="evidence" value="ECO:0007669"/>
    <property type="project" value="TreeGrafter"/>
</dbReference>
<keyword evidence="11" id="KW-0804">Transcription</keyword>
<evidence type="ECO:0000256" key="14">
    <source>
        <dbReference type="ARBA" id="ARBA00079067"/>
    </source>
</evidence>
<reference evidence="20" key="2">
    <citation type="submission" date="2022-06" db="UniProtKB">
        <authorList>
            <consortium name="EnsemblMetazoa"/>
        </authorList>
    </citation>
    <scope>IDENTIFICATION</scope>
</reference>
<dbReference type="Pfam" id="PF00176">
    <property type="entry name" value="SNF2-rel_dom"/>
    <property type="match status" value="1"/>
</dbReference>
<reference evidence="21" key="1">
    <citation type="submission" date="2010-06" db="EMBL/GenBank/DDBJ databases">
        <authorList>
            <person name="Jiang H."/>
            <person name="Abraham K."/>
            <person name="Ali S."/>
            <person name="Alsbrooks S.L."/>
            <person name="Anim B.N."/>
            <person name="Anosike U.S."/>
            <person name="Attaway T."/>
            <person name="Bandaranaike D.P."/>
            <person name="Battles P.K."/>
            <person name="Bell S.N."/>
            <person name="Bell A.V."/>
            <person name="Beltran B."/>
            <person name="Bickham C."/>
            <person name="Bustamante Y."/>
            <person name="Caleb T."/>
            <person name="Canada A."/>
            <person name="Cardenas V."/>
            <person name="Carter K."/>
            <person name="Chacko J."/>
            <person name="Chandrabose M.N."/>
            <person name="Chavez D."/>
            <person name="Chavez A."/>
            <person name="Chen L."/>
            <person name="Chu H.-S."/>
            <person name="Claassen K.J."/>
            <person name="Cockrell R."/>
            <person name="Collins M."/>
            <person name="Cooper J.A."/>
            <person name="Cree A."/>
            <person name="Curry S.M."/>
            <person name="Da Y."/>
            <person name="Dao M.D."/>
            <person name="Das B."/>
            <person name="Davila M.-L."/>
            <person name="Davy-Carroll L."/>
            <person name="Denson S."/>
            <person name="Dinh H."/>
            <person name="Ebong V.E."/>
            <person name="Edwards J.R."/>
            <person name="Egan A."/>
            <person name="El-Daye J."/>
            <person name="Escobedo L."/>
            <person name="Fernandez S."/>
            <person name="Fernando P.R."/>
            <person name="Flagg N."/>
            <person name="Forbes L.D."/>
            <person name="Fowler R.G."/>
            <person name="Fu Q."/>
            <person name="Gabisi R.A."/>
            <person name="Ganer J."/>
            <person name="Garbino Pronczuk A."/>
            <person name="Garcia R.M."/>
            <person name="Garner T."/>
            <person name="Garrett T.E."/>
            <person name="Gonzalez D.A."/>
            <person name="Hamid H."/>
            <person name="Hawkins E.S."/>
            <person name="Hirani K."/>
            <person name="Hogues M.E."/>
            <person name="Hollins B."/>
            <person name="Hsiao C.-H."/>
            <person name="Jabil R."/>
            <person name="James M.L."/>
            <person name="Jhangiani S.N."/>
            <person name="Johnson B."/>
            <person name="Johnson Q."/>
            <person name="Joshi V."/>
            <person name="Kalu J.B."/>
            <person name="Kam C."/>
            <person name="Kashfia A."/>
            <person name="Keebler J."/>
            <person name="Kisamo H."/>
            <person name="Kovar C.L."/>
            <person name="Lago L.A."/>
            <person name="Lai C.-Y."/>
            <person name="Laidlaw J."/>
            <person name="Lara F."/>
            <person name="Le T.-K."/>
            <person name="Lee S.L."/>
            <person name="Legall F.H."/>
            <person name="Lemon S.J."/>
            <person name="Lewis L.R."/>
            <person name="Li B."/>
            <person name="Liu Y."/>
            <person name="Liu Y.-S."/>
            <person name="Lopez J."/>
            <person name="Lozado R.J."/>
            <person name="Lu J."/>
            <person name="Madu R.C."/>
            <person name="Maheshwari M."/>
            <person name="Maheshwari R."/>
            <person name="Malloy K."/>
            <person name="Martinez E."/>
            <person name="Mathew T."/>
            <person name="Mercado I.C."/>
            <person name="Mercado C."/>
            <person name="Meyer B."/>
            <person name="Montgomery K."/>
            <person name="Morgan M.B."/>
            <person name="Munidasa M."/>
            <person name="Nazareth L.V."/>
            <person name="Nelson J."/>
            <person name="Ng B.M."/>
            <person name="Nguyen N.B."/>
            <person name="Nguyen P.Q."/>
            <person name="Nguyen T."/>
            <person name="Obregon M."/>
            <person name="Okwuonu G.O."/>
            <person name="Onwere C.G."/>
            <person name="Orozco G."/>
            <person name="Parra A."/>
            <person name="Patel S."/>
            <person name="Patil S."/>
            <person name="Perez A."/>
            <person name="Perez Y."/>
            <person name="Pham C."/>
            <person name="Primus E.L."/>
            <person name="Pu L.-L."/>
            <person name="Puazo M."/>
            <person name="Qin X."/>
            <person name="Quiroz J.B."/>
            <person name="Reese J."/>
            <person name="Richards S."/>
            <person name="Rives C.M."/>
            <person name="Robberts R."/>
            <person name="Ruiz S.J."/>
            <person name="Ruiz M.J."/>
            <person name="Santibanez J."/>
            <person name="Schneider B.W."/>
            <person name="Sisson I."/>
            <person name="Smith M."/>
            <person name="Sodergren E."/>
            <person name="Song X.-Z."/>
            <person name="Song B.B."/>
            <person name="Summersgill H."/>
            <person name="Thelus R."/>
            <person name="Thornton R.D."/>
            <person name="Trejos Z.Y."/>
            <person name="Usmani K."/>
            <person name="Vattathil S."/>
            <person name="Villasana D."/>
            <person name="Walker D.L."/>
            <person name="Wang S."/>
            <person name="Wang K."/>
            <person name="White C.S."/>
            <person name="Williams A.C."/>
            <person name="Williamson J."/>
            <person name="Wilson K."/>
            <person name="Woghiren I.O."/>
            <person name="Woodworth J.R."/>
            <person name="Worley K.C."/>
            <person name="Wright R.A."/>
            <person name="Wu W."/>
            <person name="Young L."/>
            <person name="Zhang L."/>
            <person name="Zhang J."/>
            <person name="Zhu Y."/>
            <person name="Muzny D.M."/>
            <person name="Weinstock G."/>
            <person name="Gibbs R.A."/>
        </authorList>
    </citation>
    <scope>NUCLEOTIDE SEQUENCE [LARGE SCALE GENOMIC DNA]</scope>
    <source>
        <strain evidence="21">LSR1</strain>
    </source>
</reference>
<dbReference type="PROSITE" id="PS51194">
    <property type="entry name" value="HELICASE_CTER"/>
    <property type="match status" value="1"/>
</dbReference>
<keyword evidence="4" id="KW-0597">Phosphoprotein</keyword>
<dbReference type="SMART" id="SM00487">
    <property type="entry name" value="DEXDc"/>
    <property type="match status" value="1"/>
</dbReference>
<comment type="subcellular location">
    <subcellularLocation>
        <location evidence="1">Nucleus</location>
    </subcellularLocation>
</comment>
<evidence type="ECO:0000256" key="17">
    <source>
        <dbReference type="SAM" id="MobiDB-lite"/>
    </source>
</evidence>
<evidence type="ECO:0000256" key="6">
    <source>
        <dbReference type="ARBA" id="ARBA00022801"/>
    </source>
</evidence>
<dbReference type="InterPro" id="IPR000330">
    <property type="entry name" value="SNF2_N"/>
</dbReference>
<dbReference type="SMART" id="SM00490">
    <property type="entry name" value="HELICc"/>
    <property type="match status" value="1"/>
</dbReference>
<dbReference type="GeneID" id="100159378"/>
<evidence type="ECO:0000259" key="18">
    <source>
        <dbReference type="PROSITE" id="PS51192"/>
    </source>
</evidence>
<evidence type="ECO:0000256" key="10">
    <source>
        <dbReference type="ARBA" id="ARBA00023125"/>
    </source>
</evidence>
<name>A0A8R2D439_ACYPI</name>
<evidence type="ECO:0000256" key="3">
    <source>
        <dbReference type="ARBA" id="ARBA00022472"/>
    </source>
</evidence>
<evidence type="ECO:0000259" key="19">
    <source>
        <dbReference type="PROSITE" id="PS51194"/>
    </source>
</evidence>
<keyword evidence="6" id="KW-0378">Hydrolase</keyword>
<keyword evidence="3" id="KW-0806">Transcription termination</keyword>
<protein>
    <recommendedName>
        <fullName evidence="13">Transcription termination factor 2</fullName>
    </recommendedName>
    <alternativeName>
        <fullName evidence="15">RNA polymerase II termination factor</fullName>
    </alternativeName>
    <alternativeName>
        <fullName evidence="14">Transcription release factor 2</fullName>
    </alternativeName>
</protein>
<dbReference type="InterPro" id="IPR027417">
    <property type="entry name" value="P-loop_NTPase"/>
</dbReference>
<evidence type="ECO:0000256" key="4">
    <source>
        <dbReference type="ARBA" id="ARBA00022553"/>
    </source>
</evidence>
<dbReference type="GO" id="GO:0016787">
    <property type="term" value="F:hydrolase activity"/>
    <property type="evidence" value="ECO:0007669"/>
    <property type="project" value="UniProtKB-KW"/>
</dbReference>
<dbReference type="RefSeq" id="XP_016658675.1">
    <property type="nucleotide sequence ID" value="XM_016803186.2"/>
</dbReference>
<dbReference type="OrthoDB" id="423559at2759"/>
<keyword evidence="8" id="KW-0067">ATP-binding</keyword>
<dbReference type="InterPro" id="IPR001650">
    <property type="entry name" value="Helicase_C-like"/>
</dbReference>
<feature type="domain" description="Helicase C-terminal" evidence="19">
    <location>
        <begin position="1689"/>
        <end position="1849"/>
    </location>
</feature>
<dbReference type="SUPFAM" id="SSF52540">
    <property type="entry name" value="P-loop containing nucleoside triphosphate hydrolases"/>
    <property type="match status" value="2"/>
</dbReference>
<dbReference type="GO" id="GO:0008094">
    <property type="term" value="F:ATP-dependent activity, acting on DNA"/>
    <property type="evidence" value="ECO:0007669"/>
    <property type="project" value="UniProtKB-ARBA"/>
</dbReference>
<keyword evidence="16" id="KW-0175">Coiled coil</keyword>
<feature type="compositionally biased region" description="Polar residues" evidence="17">
    <location>
        <begin position="1070"/>
        <end position="1088"/>
    </location>
</feature>
<dbReference type="InterPro" id="IPR049730">
    <property type="entry name" value="SNF2/RAD54-like_C"/>
</dbReference>
<dbReference type="FunFam" id="3.40.50.10810:FF:000043">
    <property type="entry name" value="Transcription termination factor 2"/>
    <property type="match status" value="1"/>
</dbReference>
<dbReference type="InterPro" id="IPR050628">
    <property type="entry name" value="SNF2_RAD54_helicase_TF"/>
</dbReference>
<dbReference type="PANTHER" id="PTHR45626">
    <property type="entry name" value="TRANSCRIPTION TERMINATION FACTOR 2-RELATED"/>
    <property type="match status" value="1"/>
</dbReference>
<dbReference type="GO" id="GO:0004386">
    <property type="term" value="F:helicase activity"/>
    <property type="evidence" value="ECO:0007669"/>
    <property type="project" value="UniProtKB-KW"/>
</dbReference>
<feature type="region of interest" description="Disordered" evidence="17">
    <location>
        <begin position="1070"/>
        <end position="1113"/>
    </location>
</feature>
<evidence type="ECO:0000256" key="7">
    <source>
        <dbReference type="ARBA" id="ARBA00022806"/>
    </source>
</evidence>
<feature type="coiled-coil region" evidence="16">
    <location>
        <begin position="44"/>
        <end position="71"/>
    </location>
</feature>